<dbReference type="InterPro" id="IPR050190">
    <property type="entry name" value="UPF0213_domain"/>
</dbReference>
<reference evidence="3 4" key="1">
    <citation type="journal article" date="2016" name="Nat. Commun.">
        <title>Thousands of microbial genomes shed light on interconnected biogeochemical processes in an aquifer system.</title>
        <authorList>
            <person name="Anantharaman K."/>
            <person name="Brown C.T."/>
            <person name="Hug L.A."/>
            <person name="Sharon I."/>
            <person name="Castelle C.J."/>
            <person name="Probst A.J."/>
            <person name="Thomas B.C."/>
            <person name="Singh A."/>
            <person name="Wilkins M.J."/>
            <person name="Karaoz U."/>
            <person name="Brodie E.L."/>
            <person name="Williams K.H."/>
            <person name="Hubbard S.S."/>
            <person name="Banfield J.F."/>
        </authorList>
    </citation>
    <scope>NUCLEOTIDE SEQUENCE [LARGE SCALE GENOMIC DNA]</scope>
</reference>
<protein>
    <recommendedName>
        <fullName evidence="2">GIY-YIG domain-containing protein</fullName>
    </recommendedName>
</protein>
<organism evidence="3 4">
    <name type="scientific">Candidatus Kuenenbacteria bacterium RBG_16_41_7</name>
    <dbReference type="NCBI Taxonomy" id="1798560"/>
    <lineage>
        <taxon>Bacteria</taxon>
        <taxon>Candidatus Kueneniibacteriota</taxon>
    </lineage>
</organism>
<sequence length="82" mass="9933">MFYTYLLKSQKHNWHYIGSTTDLRERLLTHNAGKVKSTKAYKPFYLIYYEAYPTYSLARKRGLEFKKNSQQKEILFFRLGIK</sequence>
<dbReference type="AlphaFoldDB" id="A0A1F6GC36"/>
<name>A0A1F6GC36_9BACT</name>
<dbReference type="InterPro" id="IPR000305">
    <property type="entry name" value="GIY-YIG_endonuc"/>
</dbReference>
<comment type="similarity">
    <text evidence="1">Belongs to the UPF0213 family.</text>
</comment>
<evidence type="ECO:0000259" key="2">
    <source>
        <dbReference type="PROSITE" id="PS50164"/>
    </source>
</evidence>
<dbReference type="Pfam" id="PF01541">
    <property type="entry name" value="GIY-YIG"/>
    <property type="match status" value="1"/>
</dbReference>
<dbReference type="Gene3D" id="3.40.1440.10">
    <property type="entry name" value="GIY-YIG endonuclease"/>
    <property type="match status" value="1"/>
</dbReference>
<evidence type="ECO:0000313" key="4">
    <source>
        <dbReference type="Proteomes" id="UP000178149"/>
    </source>
</evidence>
<dbReference type="InterPro" id="IPR035901">
    <property type="entry name" value="GIY-YIG_endonuc_sf"/>
</dbReference>
<proteinExistence type="inferred from homology"/>
<comment type="caution">
    <text evidence="3">The sequence shown here is derived from an EMBL/GenBank/DDBJ whole genome shotgun (WGS) entry which is preliminary data.</text>
</comment>
<dbReference type="Proteomes" id="UP000178149">
    <property type="component" value="Unassembled WGS sequence"/>
</dbReference>
<feature type="domain" description="GIY-YIG" evidence="2">
    <location>
        <begin position="1"/>
        <end position="75"/>
    </location>
</feature>
<gene>
    <name evidence="3" type="ORF">A2V95_02220</name>
</gene>
<dbReference type="PANTHER" id="PTHR34477">
    <property type="entry name" value="UPF0213 PROTEIN YHBQ"/>
    <property type="match status" value="1"/>
</dbReference>
<dbReference type="SUPFAM" id="SSF82771">
    <property type="entry name" value="GIY-YIG endonuclease"/>
    <property type="match status" value="1"/>
</dbReference>
<evidence type="ECO:0000256" key="1">
    <source>
        <dbReference type="ARBA" id="ARBA00007435"/>
    </source>
</evidence>
<evidence type="ECO:0000313" key="3">
    <source>
        <dbReference type="EMBL" id="OGG95681.1"/>
    </source>
</evidence>
<dbReference type="PANTHER" id="PTHR34477:SF1">
    <property type="entry name" value="UPF0213 PROTEIN YHBQ"/>
    <property type="match status" value="1"/>
</dbReference>
<dbReference type="EMBL" id="MFMV01000047">
    <property type="protein sequence ID" value="OGG95681.1"/>
    <property type="molecule type" value="Genomic_DNA"/>
</dbReference>
<dbReference type="PROSITE" id="PS50164">
    <property type="entry name" value="GIY_YIG"/>
    <property type="match status" value="1"/>
</dbReference>
<accession>A0A1F6GC36</accession>